<name>A0A6P8HJH8_ACTTE</name>
<feature type="compositionally biased region" description="Acidic residues" evidence="1">
    <location>
        <begin position="195"/>
        <end position="204"/>
    </location>
</feature>
<dbReference type="OrthoDB" id="5991672at2759"/>
<reference evidence="3" key="1">
    <citation type="submission" date="2025-08" db="UniProtKB">
        <authorList>
            <consortium name="RefSeq"/>
        </authorList>
    </citation>
    <scope>IDENTIFICATION</scope>
</reference>
<evidence type="ECO:0000256" key="1">
    <source>
        <dbReference type="SAM" id="MobiDB-lite"/>
    </source>
</evidence>
<dbReference type="InParanoid" id="A0A6P8HJH8"/>
<gene>
    <name evidence="3" type="primary">LOC116290010</name>
</gene>
<keyword evidence="2" id="KW-1185">Reference proteome</keyword>
<evidence type="ECO:0000313" key="2">
    <source>
        <dbReference type="Proteomes" id="UP000515163"/>
    </source>
</evidence>
<feature type="non-terminal residue" evidence="3">
    <location>
        <position position="234"/>
    </location>
</feature>
<feature type="region of interest" description="Disordered" evidence="1">
    <location>
        <begin position="142"/>
        <end position="218"/>
    </location>
</feature>
<evidence type="ECO:0000313" key="3">
    <source>
        <dbReference type="RefSeq" id="XP_031552837.1"/>
    </source>
</evidence>
<dbReference type="GeneID" id="116290010"/>
<dbReference type="Proteomes" id="UP000515163">
    <property type="component" value="Unplaced"/>
</dbReference>
<proteinExistence type="predicted"/>
<dbReference type="AlphaFoldDB" id="A0A6P8HJH8"/>
<dbReference type="RefSeq" id="XP_031552837.1">
    <property type="nucleotide sequence ID" value="XM_031696977.1"/>
</dbReference>
<protein>
    <submittedName>
        <fullName evidence="3">Uncharacterized protein LOC116290010</fullName>
    </submittedName>
</protein>
<feature type="compositionally biased region" description="Polar residues" evidence="1">
    <location>
        <begin position="142"/>
        <end position="151"/>
    </location>
</feature>
<dbReference type="KEGG" id="aten:116290010"/>
<sequence>MSALFVGVNSVLKGFHATQAVLEVGKEYILTKMNSVHDENAFFVLSKDGTIQASMPRELARLIAPFKVRGQVLCIVCSPTAGLRESNKGLFEVGGGIVMPCIYCIQCKSENVARTLAGIIPNSHLRKLKEQNDTIKDQEINVGSRSSCSAQDSEDCKDNENHDDSEESDSYRYQEQDDPGQETFYAEYQQAQEPIDFDEEDNYDYDLVPSSVSPPGITDDWDVYFQGLPQLNQR</sequence>
<accession>A0A6P8HJH8</accession>
<organism evidence="2 3">
    <name type="scientific">Actinia tenebrosa</name>
    <name type="common">Australian red waratah sea anemone</name>
    <dbReference type="NCBI Taxonomy" id="6105"/>
    <lineage>
        <taxon>Eukaryota</taxon>
        <taxon>Metazoa</taxon>
        <taxon>Cnidaria</taxon>
        <taxon>Anthozoa</taxon>
        <taxon>Hexacorallia</taxon>
        <taxon>Actiniaria</taxon>
        <taxon>Actiniidae</taxon>
        <taxon>Actinia</taxon>
    </lineage>
</organism>